<dbReference type="EMBL" id="ML145094">
    <property type="protein sequence ID" value="TBU62339.1"/>
    <property type="molecule type" value="Genomic_DNA"/>
</dbReference>
<dbReference type="GO" id="GO:0019843">
    <property type="term" value="F:rRNA binding"/>
    <property type="evidence" value="ECO:0007669"/>
    <property type="project" value="InterPro"/>
</dbReference>
<sequence>MLSPWQAGARHALRSFSTSASARAGIVSNIGKQPITIPPSVTLSSSPSEVLVRGPLGETSVPLMPFLKLADSQPNTLSVSVENPKERKQRSMWGLTRTLIQNAIIGMTEGFTTPVYLVGVGYRAALEPDPRGAGEGRSGQRLNMKLGFSHSVFVSIPDHIKAEVPLPTKIVLSCTDKHKLGLFAAQIRAWRPPEPYKGKVRRGVSSSASGARVYGSLTLAYVGRVGYHCGERADQDEDREEEVDVGVVALCFGYVTRFRNVHAMILTSRCQSSARVIQSQKTAFVLHPIRAISACGWSSTPGGILA</sequence>
<keyword evidence="7" id="KW-1185">Reference proteome</keyword>
<dbReference type="GO" id="GO:0003735">
    <property type="term" value="F:structural constituent of ribosome"/>
    <property type="evidence" value="ECO:0007669"/>
    <property type="project" value="InterPro"/>
</dbReference>
<keyword evidence="3 4" id="KW-0687">Ribonucleoprotein</keyword>
<evidence type="ECO:0000256" key="3">
    <source>
        <dbReference type="ARBA" id="ARBA00023274"/>
    </source>
</evidence>
<dbReference type="Pfam" id="PF00347">
    <property type="entry name" value="Ribosomal_L6"/>
    <property type="match status" value="1"/>
</dbReference>
<keyword evidence="2 4" id="KW-0689">Ribosomal protein</keyword>
<dbReference type="PANTHER" id="PTHR11655">
    <property type="entry name" value="60S/50S RIBOSOMAL PROTEIN L6/L9"/>
    <property type="match status" value="1"/>
</dbReference>
<evidence type="ECO:0000256" key="4">
    <source>
        <dbReference type="RuleBase" id="RU003869"/>
    </source>
</evidence>
<dbReference type="InterPro" id="IPR000702">
    <property type="entry name" value="Ribosomal_uL6-like"/>
</dbReference>
<dbReference type="PANTHER" id="PTHR11655:SF14">
    <property type="entry name" value="LARGE RIBOSOMAL SUBUNIT PROTEIN UL6M"/>
    <property type="match status" value="1"/>
</dbReference>
<dbReference type="InterPro" id="IPR036789">
    <property type="entry name" value="Ribosomal_uL6-like_a/b-dom_sf"/>
</dbReference>
<feature type="domain" description="Large ribosomal subunit protein uL6 alpha-beta" evidence="5">
    <location>
        <begin position="139"/>
        <end position="200"/>
    </location>
</feature>
<accession>A0A4Q9Q513</accession>
<evidence type="ECO:0000313" key="6">
    <source>
        <dbReference type="EMBL" id="TBU62339.1"/>
    </source>
</evidence>
<dbReference type="STRING" id="114155.A0A4Q9Q513"/>
<protein>
    <submittedName>
        <fullName evidence="6">Ribosomal protein L6, alpha-beta domain-containing protein</fullName>
    </submittedName>
</protein>
<reference evidence="6 7" key="1">
    <citation type="submission" date="2019-01" db="EMBL/GenBank/DDBJ databases">
        <title>Draft genome sequences of three monokaryotic isolates of the white-rot basidiomycete fungus Dichomitus squalens.</title>
        <authorList>
            <consortium name="DOE Joint Genome Institute"/>
            <person name="Lopez S.C."/>
            <person name="Andreopoulos B."/>
            <person name="Pangilinan J."/>
            <person name="Lipzen A."/>
            <person name="Riley R."/>
            <person name="Ahrendt S."/>
            <person name="Ng V."/>
            <person name="Barry K."/>
            <person name="Daum C."/>
            <person name="Grigoriev I.V."/>
            <person name="Hilden K.S."/>
            <person name="Makela M.R."/>
            <person name="de Vries R.P."/>
        </authorList>
    </citation>
    <scope>NUCLEOTIDE SEQUENCE [LARGE SCALE GENOMIC DNA]</scope>
    <source>
        <strain evidence="6 7">CBS 464.89</strain>
    </source>
</reference>
<proteinExistence type="inferred from homology"/>
<organism evidence="6 7">
    <name type="scientific">Dichomitus squalens</name>
    <dbReference type="NCBI Taxonomy" id="114155"/>
    <lineage>
        <taxon>Eukaryota</taxon>
        <taxon>Fungi</taxon>
        <taxon>Dikarya</taxon>
        <taxon>Basidiomycota</taxon>
        <taxon>Agaricomycotina</taxon>
        <taxon>Agaricomycetes</taxon>
        <taxon>Polyporales</taxon>
        <taxon>Polyporaceae</taxon>
        <taxon>Dichomitus</taxon>
    </lineage>
</organism>
<dbReference type="Proteomes" id="UP000292082">
    <property type="component" value="Unassembled WGS sequence"/>
</dbReference>
<dbReference type="Gene3D" id="3.90.930.12">
    <property type="entry name" value="Ribosomal protein L6, alpha-beta domain"/>
    <property type="match status" value="2"/>
</dbReference>
<dbReference type="SUPFAM" id="SSF56053">
    <property type="entry name" value="Ribosomal protein L6"/>
    <property type="match status" value="2"/>
</dbReference>
<evidence type="ECO:0000259" key="5">
    <source>
        <dbReference type="Pfam" id="PF00347"/>
    </source>
</evidence>
<dbReference type="InterPro" id="IPR019906">
    <property type="entry name" value="Ribosomal_uL6_bac-type"/>
</dbReference>
<dbReference type="InterPro" id="IPR020040">
    <property type="entry name" value="Ribosomal_uL6_a/b-dom"/>
</dbReference>
<evidence type="ECO:0000256" key="2">
    <source>
        <dbReference type="ARBA" id="ARBA00022980"/>
    </source>
</evidence>
<comment type="similarity">
    <text evidence="1 4">Belongs to the universal ribosomal protein uL6 family.</text>
</comment>
<dbReference type="AlphaFoldDB" id="A0A4Q9Q513"/>
<dbReference type="GO" id="GO:0005762">
    <property type="term" value="C:mitochondrial large ribosomal subunit"/>
    <property type="evidence" value="ECO:0007669"/>
    <property type="project" value="TreeGrafter"/>
</dbReference>
<dbReference type="GO" id="GO:0006412">
    <property type="term" value="P:translation"/>
    <property type="evidence" value="ECO:0007669"/>
    <property type="project" value="InterPro"/>
</dbReference>
<evidence type="ECO:0000313" key="7">
    <source>
        <dbReference type="Proteomes" id="UP000292082"/>
    </source>
</evidence>
<gene>
    <name evidence="6" type="ORF">BD310DRAFT_919189</name>
</gene>
<name>A0A4Q9Q513_9APHY</name>
<evidence type="ECO:0000256" key="1">
    <source>
        <dbReference type="ARBA" id="ARBA00009356"/>
    </source>
</evidence>
<dbReference type="PRINTS" id="PR00059">
    <property type="entry name" value="RIBOSOMALL6"/>
</dbReference>